<dbReference type="SMART" id="SM00240">
    <property type="entry name" value="FHA"/>
    <property type="match status" value="1"/>
</dbReference>
<proteinExistence type="predicted"/>
<dbReference type="AlphaFoldDB" id="A0A8I0A687"/>
<dbReference type="CDD" id="cd00060">
    <property type="entry name" value="FHA"/>
    <property type="match status" value="1"/>
</dbReference>
<comment type="caution">
    <text evidence="2">The sequence shown here is derived from an EMBL/GenBank/DDBJ whole genome shotgun (WGS) entry which is preliminary data.</text>
</comment>
<protein>
    <submittedName>
        <fullName evidence="2">FHA domain-containing protein</fullName>
    </submittedName>
</protein>
<dbReference type="EMBL" id="JACOOQ010000001">
    <property type="protein sequence ID" value="MBC5638927.1"/>
    <property type="molecule type" value="Genomic_DNA"/>
</dbReference>
<dbReference type="PROSITE" id="PS50006">
    <property type="entry name" value="FHA_DOMAIN"/>
    <property type="match status" value="1"/>
</dbReference>
<dbReference type="Proteomes" id="UP000662088">
    <property type="component" value="Unassembled WGS sequence"/>
</dbReference>
<dbReference type="Pfam" id="PF00498">
    <property type="entry name" value="FHA"/>
    <property type="match status" value="1"/>
</dbReference>
<dbReference type="RefSeq" id="WP_186834385.1">
    <property type="nucleotide sequence ID" value="NZ_JACOOQ010000001.1"/>
</dbReference>
<dbReference type="InterPro" id="IPR000253">
    <property type="entry name" value="FHA_dom"/>
</dbReference>
<evidence type="ECO:0000313" key="2">
    <source>
        <dbReference type="EMBL" id="MBC5638927.1"/>
    </source>
</evidence>
<keyword evidence="3" id="KW-1185">Reference proteome</keyword>
<evidence type="ECO:0000259" key="1">
    <source>
        <dbReference type="PROSITE" id="PS50006"/>
    </source>
</evidence>
<sequence length="168" mass="19139">MEKKICIKNSCGKIYTPENDEEYETRTCCGICGAPVEVDLGDYPYEIVEEERIVKKIESLPGEGPRILIYKGREIAEVVNLEYDETIIGRQSINSIPDIDMTSIDEDRNVSRQHAMIYKEDGNFYLRKLSASNALHVNTEPVIDEDVKLNDGDMIVLSRKYGLQFIAQ</sequence>
<organism evidence="2 3">
    <name type="scientific">Clostridium lentum</name>
    <dbReference type="NCBI Taxonomy" id="2763037"/>
    <lineage>
        <taxon>Bacteria</taxon>
        <taxon>Bacillati</taxon>
        <taxon>Bacillota</taxon>
        <taxon>Clostridia</taxon>
        <taxon>Eubacteriales</taxon>
        <taxon>Clostridiaceae</taxon>
        <taxon>Clostridium</taxon>
    </lineage>
</organism>
<feature type="domain" description="FHA" evidence="1">
    <location>
        <begin position="86"/>
        <end position="142"/>
    </location>
</feature>
<reference evidence="2" key="1">
    <citation type="submission" date="2020-08" db="EMBL/GenBank/DDBJ databases">
        <title>Genome public.</title>
        <authorList>
            <person name="Liu C."/>
            <person name="Sun Q."/>
        </authorList>
    </citation>
    <scope>NUCLEOTIDE SEQUENCE</scope>
    <source>
        <strain evidence="2">NSJ-42</strain>
    </source>
</reference>
<dbReference type="SUPFAM" id="SSF49879">
    <property type="entry name" value="SMAD/FHA domain"/>
    <property type="match status" value="1"/>
</dbReference>
<accession>A0A8I0A687</accession>
<dbReference type="InterPro" id="IPR008984">
    <property type="entry name" value="SMAD_FHA_dom_sf"/>
</dbReference>
<gene>
    <name evidence="2" type="ORF">H8R92_00500</name>
</gene>
<evidence type="ECO:0000313" key="3">
    <source>
        <dbReference type="Proteomes" id="UP000662088"/>
    </source>
</evidence>
<dbReference type="Gene3D" id="2.60.200.20">
    <property type="match status" value="1"/>
</dbReference>
<name>A0A8I0A687_9CLOT</name>